<dbReference type="InterPro" id="IPR012677">
    <property type="entry name" value="Nucleotide-bd_a/b_plait_sf"/>
</dbReference>
<evidence type="ECO:0000259" key="2">
    <source>
        <dbReference type="PROSITE" id="PS50102"/>
    </source>
</evidence>
<reference evidence="3 4" key="1">
    <citation type="journal article" date="2018" name="PLoS ONE">
        <title>The draft genome of Kipferlia bialata reveals reductive genome evolution in fornicate parasites.</title>
        <authorList>
            <person name="Tanifuji G."/>
            <person name="Takabayashi S."/>
            <person name="Kume K."/>
            <person name="Takagi M."/>
            <person name="Nakayama T."/>
            <person name="Kamikawa R."/>
            <person name="Inagaki Y."/>
            <person name="Hashimoto T."/>
        </authorList>
    </citation>
    <scope>NUCLEOTIDE SEQUENCE [LARGE SCALE GENOMIC DNA]</scope>
    <source>
        <strain evidence="3">NY0173</strain>
    </source>
</reference>
<dbReference type="InterPro" id="IPR035979">
    <property type="entry name" value="RBD_domain_sf"/>
</dbReference>
<sequence>MEDKIFKLYVSCLPSSYTESDLVPVFEPYGSVVDLAIIRDRFTGQSKGSAFVTFATADAASLAIQTLNGSIRLPGCTRPIQVRMALRQGAEEDDSQPLQTKVFVGLIPKAMEDSELLELFAPYGDVLEHVILR</sequence>
<accession>A0A9K3D3I3</accession>
<dbReference type="Proteomes" id="UP000265618">
    <property type="component" value="Unassembled WGS sequence"/>
</dbReference>
<keyword evidence="1" id="KW-0694">RNA-binding</keyword>
<name>A0A9K3D3I3_9EUKA</name>
<dbReference type="AlphaFoldDB" id="A0A9K3D3I3"/>
<organism evidence="3 4">
    <name type="scientific">Kipferlia bialata</name>
    <dbReference type="NCBI Taxonomy" id="797122"/>
    <lineage>
        <taxon>Eukaryota</taxon>
        <taxon>Metamonada</taxon>
        <taxon>Carpediemonas-like organisms</taxon>
        <taxon>Kipferlia</taxon>
    </lineage>
</organism>
<gene>
    <name evidence="3" type="ORF">KIPB_009143</name>
</gene>
<dbReference type="Pfam" id="PF00076">
    <property type="entry name" value="RRM_1"/>
    <property type="match status" value="1"/>
</dbReference>
<dbReference type="Gene3D" id="3.30.70.330">
    <property type="match status" value="2"/>
</dbReference>
<comment type="caution">
    <text evidence="3">The sequence shown here is derived from an EMBL/GenBank/DDBJ whole genome shotgun (WGS) entry which is preliminary data.</text>
</comment>
<dbReference type="PROSITE" id="PS50102">
    <property type="entry name" value="RRM"/>
    <property type="match status" value="1"/>
</dbReference>
<protein>
    <recommendedName>
        <fullName evidence="2">RRM domain-containing protein</fullName>
    </recommendedName>
</protein>
<dbReference type="EMBL" id="BDIP01003019">
    <property type="protein sequence ID" value="GIQ87158.1"/>
    <property type="molecule type" value="Genomic_DNA"/>
</dbReference>
<dbReference type="PANTHER" id="PTHR15241:SF386">
    <property type="entry name" value="RNA-BINDING REGION RNP-1 DOMAIN-CONTAINING PROTEIN-RELATED"/>
    <property type="match status" value="1"/>
</dbReference>
<evidence type="ECO:0000256" key="1">
    <source>
        <dbReference type="PROSITE-ProRule" id="PRU00176"/>
    </source>
</evidence>
<dbReference type="PANTHER" id="PTHR15241">
    <property type="entry name" value="TRANSFORMER-2-RELATED"/>
    <property type="match status" value="1"/>
</dbReference>
<dbReference type="InterPro" id="IPR000504">
    <property type="entry name" value="RRM_dom"/>
</dbReference>
<dbReference type="OrthoDB" id="267048at2759"/>
<dbReference type="SUPFAM" id="SSF54928">
    <property type="entry name" value="RNA-binding domain, RBD"/>
    <property type="match status" value="1"/>
</dbReference>
<evidence type="ECO:0000313" key="3">
    <source>
        <dbReference type="EMBL" id="GIQ87158.1"/>
    </source>
</evidence>
<dbReference type="SMART" id="SM00360">
    <property type="entry name" value="RRM"/>
    <property type="match status" value="1"/>
</dbReference>
<evidence type="ECO:0000313" key="4">
    <source>
        <dbReference type="Proteomes" id="UP000265618"/>
    </source>
</evidence>
<keyword evidence="4" id="KW-1185">Reference proteome</keyword>
<dbReference type="GO" id="GO:0003723">
    <property type="term" value="F:RNA binding"/>
    <property type="evidence" value="ECO:0007669"/>
    <property type="project" value="UniProtKB-UniRule"/>
</dbReference>
<proteinExistence type="predicted"/>
<feature type="domain" description="RRM" evidence="2">
    <location>
        <begin position="6"/>
        <end position="87"/>
    </location>
</feature>